<dbReference type="eggNOG" id="ENOG502SM77">
    <property type="taxonomic scope" value="Eukaryota"/>
</dbReference>
<evidence type="ECO:0000313" key="3">
    <source>
        <dbReference type="Proteomes" id="UP000266841"/>
    </source>
</evidence>
<feature type="region of interest" description="Disordered" evidence="1">
    <location>
        <begin position="1"/>
        <end position="50"/>
    </location>
</feature>
<feature type="compositionally biased region" description="Acidic residues" evidence="1">
    <location>
        <begin position="23"/>
        <end position="41"/>
    </location>
</feature>
<dbReference type="EMBL" id="AGNL01044726">
    <property type="protein sequence ID" value="EJK49494.1"/>
    <property type="molecule type" value="Genomic_DNA"/>
</dbReference>
<protein>
    <submittedName>
        <fullName evidence="2">Uncharacterized protein</fullName>
    </submittedName>
</protein>
<comment type="caution">
    <text evidence="2">The sequence shown here is derived from an EMBL/GenBank/DDBJ whole genome shotgun (WGS) entry which is preliminary data.</text>
</comment>
<feature type="compositionally biased region" description="Basic and acidic residues" evidence="1">
    <location>
        <begin position="987"/>
        <end position="999"/>
    </location>
</feature>
<accession>K0RAZ4</accession>
<feature type="compositionally biased region" description="Basic residues" evidence="1">
    <location>
        <begin position="140"/>
        <end position="164"/>
    </location>
</feature>
<feature type="compositionally biased region" description="Basic residues" evidence="1">
    <location>
        <begin position="955"/>
        <end position="965"/>
    </location>
</feature>
<feature type="region of interest" description="Disordered" evidence="1">
    <location>
        <begin position="127"/>
        <end position="529"/>
    </location>
</feature>
<keyword evidence="3" id="KW-1185">Reference proteome</keyword>
<feature type="compositionally biased region" description="Low complexity" evidence="1">
    <location>
        <begin position="298"/>
        <end position="312"/>
    </location>
</feature>
<gene>
    <name evidence="2" type="ORF">THAOC_31627</name>
</gene>
<feature type="compositionally biased region" description="Pro residues" evidence="1">
    <location>
        <begin position="274"/>
        <end position="288"/>
    </location>
</feature>
<feature type="compositionally biased region" description="Basic residues" evidence="1">
    <location>
        <begin position="442"/>
        <end position="466"/>
    </location>
</feature>
<dbReference type="Proteomes" id="UP000266841">
    <property type="component" value="Unassembled WGS sequence"/>
</dbReference>
<feature type="region of interest" description="Disordered" evidence="1">
    <location>
        <begin position="955"/>
        <end position="1000"/>
    </location>
</feature>
<evidence type="ECO:0000256" key="1">
    <source>
        <dbReference type="SAM" id="MobiDB-lite"/>
    </source>
</evidence>
<dbReference type="OMA" id="YHSIFIT"/>
<evidence type="ECO:0000313" key="2">
    <source>
        <dbReference type="EMBL" id="EJK49494.1"/>
    </source>
</evidence>
<feature type="compositionally biased region" description="Basic and acidic residues" evidence="1">
    <location>
        <begin position="966"/>
        <end position="975"/>
    </location>
</feature>
<feature type="compositionally biased region" description="Low complexity" evidence="1">
    <location>
        <begin position="127"/>
        <end position="139"/>
    </location>
</feature>
<feature type="compositionally biased region" description="Basic and acidic residues" evidence="1">
    <location>
        <begin position="351"/>
        <end position="368"/>
    </location>
</feature>
<name>K0RAZ4_THAOC</name>
<feature type="compositionally biased region" description="Basic residues" evidence="1">
    <location>
        <begin position="370"/>
        <end position="390"/>
    </location>
</feature>
<feature type="non-terminal residue" evidence="2">
    <location>
        <position position="1"/>
    </location>
</feature>
<reference evidence="2 3" key="1">
    <citation type="journal article" date="2012" name="Genome Biol.">
        <title>Genome and low-iron response of an oceanic diatom adapted to chronic iron limitation.</title>
        <authorList>
            <person name="Lommer M."/>
            <person name="Specht M."/>
            <person name="Roy A.S."/>
            <person name="Kraemer L."/>
            <person name="Andreson R."/>
            <person name="Gutowska M.A."/>
            <person name="Wolf J."/>
            <person name="Bergner S.V."/>
            <person name="Schilhabel M.B."/>
            <person name="Klostermeier U.C."/>
            <person name="Beiko R.G."/>
            <person name="Rosenstiel P."/>
            <person name="Hippler M."/>
            <person name="Laroche J."/>
        </authorList>
    </citation>
    <scope>NUCLEOTIDE SEQUENCE [LARGE SCALE GENOMIC DNA]</scope>
    <source>
        <strain evidence="2 3">CCMP1005</strain>
    </source>
</reference>
<feature type="compositionally biased region" description="Basic and acidic residues" evidence="1">
    <location>
        <begin position="411"/>
        <end position="434"/>
    </location>
</feature>
<proteinExistence type="predicted"/>
<sequence>PGSGPDGVLLGGELDDAQPAGGADDEEDEEDDEEEDSDGEDGPAPPWDALTVDVVSEPNADGMEVEGGGGSHAKAVMRYDGEPLLLDLVGGEEGRCRSVPYLMSLDGGADGAAGGWRCDAAPSRAWSWADSRSSTFRPTPTKKRMKKKGRTARRPTRPWKRTSRPSRPSTGSSSATPSGTYSRATARGGRRGRREGRGQRCGRADMGALSPLRGRDGGRLGGGGWGYEGGGRGRRPQAVDGEPEGVGGDRVRHRRVPPVPHRPVHSDPRVAPVVVPPGLPPLPLPGPPRADQAAAVVGPPCRRLGRLGPIRGLRTEPDPRRARRAGGVAGLPPRQHRVPVAEGVLGPLGPARERGRGGRGRGEEEQPGRVRVRRPPRHGVHVVRGSRGRGGRLPPPGTPAGLVGLPLPQRRRGERDTADAEGPRGADVEHDRGRRLSPSVRHIGRARRVVRVDRRRPPRGRGRGRGRRSDVPAGRLVEDGTRGPVAVPPRGPEEGEDEEADGGGPRGVRRGGEGMDEGGDNAAAAGTDETEDLMPDVTDAINRFKPVVLAALARDADAYDSAAPGRVDDDRLLLAGEVSILSVAGTSLGGAGADDDGVLLAAGLERLMDCGVVSGLAVATWALGEHSPTESGGGRGGTPPVRPDWWRLCSSAVRNVLTGACEQADAARGGSDLGGGIGMIVDSSAGGGGDDPSEAAAARLEESLGAAAPMIRYAVERSCQIISSSTGDGGGKIPHVDADVAEGTKRLVSAVLYHFRSVVIGEGGALTMQNVMTGFAGEGMDGEKLASACRAAAGACRGRRGSRLLEGKRIPANPSEARQPVDTNRRFAVQPDFILMPPALLLRRRVRGRTVVRRRTLALEPEPRAPLLRSPPAVPAALLAQRRELQADLPPLPLECVGKRRREVRVPALDHHRDSLDVETAGRHVRRDEDPGRTALEARHRRVALPLALVAVDRHHRRRRRRDGRRLRQETRERLAVVPRGDEDDAPPDRGEDRQHLEEPLGLGVGVREDHDVAVDVLRRGPRPSDGDSVIFCVGRERAEKGKSATNTTGEKRRKDAPMLPLRKDGQAAQRFSAHLTGSLSQLRATFSTRLPKVALRRRVCLSGRIFSRMLVTLSRD</sequence>
<organism evidence="2 3">
    <name type="scientific">Thalassiosira oceanica</name>
    <name type="common">Marine diatom</name>
    <dbReference type="NCBI Taxonomy" id="159749"/>
    <lineage>
        <taxon>Eukaryota</taxon>
        <taxon>Sar</taxon>
        <taxon>Stramenopiles</taxon>
        <taxon>Ochrophyta</taxon>
        <taxon>Bacillariophyta</taxon>
        <taxon>Coscinodiscophyceae</taxon>
        <taxon>Thalassiosirophycidae</taxon>
        <taxon>Thalassiosirales</taxon>
        <taxon>Thalassiosiraceae</taxon>
        <taxon>Thalassiosira</taxon>
    </lineage>
</organism>
<dbReference type="AntiFam" id="ANF00149">
    <property type="entry name" value="Shadow ORF (opposite cshA)"/>
</dbReference>
<feature type="compositionally biased region" description="Low complexity" evidence="1">
    <location>
        <begin position="165"/>
        <end position="187"/>
    </location>
</feature>
<dbReference type="AlphaFoldDB" id="K0RAZ4"/>
<feature type="compositionally biased region" description="Gly residues" evidence="1">
    <location>
        <begin position="219"/>
        <end position="230"/>
    </location>
</feature>